<dbReference type="AlphaFoldDB" id="A0A543AS08"/>
<evidence type="ECO:0000313" key="1">
    <source>
        <dbReference type="EMBL" id="TQL75358.1"/>
    </source>
</evidence>
<proteinExistence type="predicted"/>
<comment type="caution">
    <text evidence="1">The sequence shown here is derived from an EMBL/GenBank/DDBJ whole genome shotgun (WGS) entry which is preliminary data.</text>
</comment>
<accession>A0A543AS08</accession>
<name>A0A543AS08_9ACTN</name>
<dbReference type="InParanoid" id="A0A543AS08"/>
<sequence length="85" mass="8841">MTDGTSAIQTVLGMADRAFANPMDKQNNEDWGALVEALMDALTKSAARIDAAAVVLGEFADAVELSDDANAVSLLNSVDQVGDVK</sequence>
<organism evidence="1 2">
    <name type="scientific">Stackebrandtia endophytica</name>
    <dbReference type="NCBI Taxonomy" id="1496996"/>
    <lineage>
        <taxon>Bacteria</taxon>
        <taxon>Bacillati</taxon>
        <taxon>Actinomycetota</taxon>
        <taxon>Actinomycetes</taxon>
        <taxon>Glycomycetales</taxon>
        <taxon>Glycomycetaceae</taxon>
        <taxon>Stackebrandtia</taxon>
    </lineage>
</organism>
<dbReference type="Proteomes" id="UP000317043">
    <property type="component" value="Unassembled WGS sequence"/>
</dbReference>
<protein>
    <submittedName>
        <fullName evidence="1">Uncharacterized protein</fullName>
    </submittedName>
</protein>
<gene>
    <name evidence="1" type="ORF">FB566_0856</name>
</gene>
<reference evidence="1 2" key="1">
    <citation type="submission" date="2019-06" db="EMBL/GenBank/DDBJ databases">
        <title>Sequencing the genomes of 1000 actinobacteria strains.</title>
        <authorList>
            <person name="Klenk H.-P."/>
        </authorList>
    </citation>
    <scope>NUCLEOTIDE SEQUENCE [LARGE SCALE GENOMIC DNA]</scope>
    <source>
        <strain evidence="1 2">DSM 45928</strain>
    </source>
</reference>
<dbReference type="EMBL" id="VFOW01000001">
    <property type="protein sequence ID" value="TQL75358.1"/>
    <property type="molecule type" value="Genomic_DNA"/>
</dbReference>
<evidence type="ECO:0000313" key="2">
    <source>
        <dbReference type="Proteomes" id="UP000317043"/>
    </source>
</evidence>
<keyword evidence="2" id="KW-1185">Reference proteome</keyword>